<dbReference type="SUPFAM" id="SSF52540">
    <property type="entry name" value="P-loop containing nucleoside triphosphate hydrolases"/>
    <property type="match status" value="1"/>
</dbReference>
<proteinExistence type="inferred from homology"/>
<keyword evidence="4" id="KW-0547">Nucleotide-binding</keyword>
<dbReference type="EC" id="2.7.10.2" evidence="2"/>
<feature type="domain" description="AAA" evidence="9">
    <location>
        <begin position="95"/>
        <end position="223"/>
    </location>
</feature>
<dbReference type="PANTHER" id="PTHR32309">
    <property type="entry name" value="TYROSINE-PROTEIN KINASE"/>
    <property type="match status" value="1"/>
</dbReference>
<dbReference type="Pfam" id="PF13614">
    <property type="entry name" value="AAA_31"/>
    <property type="match status" value="1"/>
</dbReference>
<dbReference type="GO" id="GO:0004715">
    <property type="term" value="F:non-membrane spanning protein tyrosine kinase activity"/>
    <property type="evidence" value="ECO:0007669"/>
    <property type="project" value="UniProtKB-EC"/>
</dbReference>
<evidence type="ECO:0000313" key="10">
    <source>
        <dbReference type="EMBL" id="GGA09799.1"/>
    </source>
</evidence>
<dbReference type="GO" id="GO:0005886">
    <property type="term" value="C:plasma membrane"/>
    <property type="evidence" value="ECO:0007669"/>
    <property type="project" value="TreeGrafter"/>
</dbReference>
<evidence type="ECO:0000256" key="6">
    <source>
        <dbReference type="ARBA" id="ARBA00022840"/>
    </source>
</evidence>
<dbReference type="InterPro" id="IPR050445">
    <property type="entry name" value="Bact_polysacc_biosynth/exp"/>
</dbReference>
<keyword evidence="5" id="KW-0418">Kinase</keyword>
<evidence type="ECO:0000256" key="3">
    <source>
        <dbReference type="ARBA" id="ARBA00022679"/>
    </source>
</evidence>
<dbReference type="CDD" id="cd05387">
    <property type="entry name" value="BY-kinase"/>
    <property type="match status" value="1"/>
</dbReference>
<evidence type="ECO:0000256" key="7">
    <source>
        <dbReference type="ARBA" id="ARBA00023137"/>
    </source>
</evidence>
<sequence length="271" mass="29720">MLGMAVGFGVTFYLGFVSKSYRSEDDIEADTGLPVLASLQAGDWDNPVDSYLDVMYAPNSEYAERIRQLRTSVLLQLPAGKTQKILVTSSTPDEGKTTTTLNLAAMIAKTGKSVILVDCDLRRSGLAQQFGWDMDYGLSDYLEQACDLDQAIYSDTHMPFDILTSNGAHAQTVDALGQDKLAEIMSLLEQSYDVIIIDSPPVLAVADGLMLARAVDSLVFVVRWNETPKQAVKKALGMLGDARARPSGLVFNMVDPKEYFREFVGGYAYEE</sequence>
<dbReference type="AlphaFoldDB" id="A0A916QTF8"/>
<organism evidence="10 11">
    <name type="scientific">Neptunicoccus cionae</name>
    <dbReference type="NCBI Taxonomy" id="2035344"/>
    <lineage>
        <taxon>Bacteria</taxon>
        <taxon>Pseudomonadati</taxon>
        <taxon>Pseudomonadota</taxon>
        <taxon>Alphaproteobacteria</taxon>
        <taxon>Rhodobacterales</taxon>
        <taxon>Paracoccaceae</taxon>
        <taxon>Neptunicoccus</taxon>
    </lineage>
</organism>
<comment type="catalytic activity">
    <reaction evidence="8">
        <text>L-tyrosyl-[protein] + ATP = O-phospho-L-tyrosyl-[protein] + ADP + H(+)</text>
        <dbReference type="Rhea" id="RHEA:10596"/>
        <dbReference type="Rhea" id="RHEA-COMP:10136"/>
        <dbReference type="Rhea" id="RHEA-COMP:20101"/>
        <dbReference type="ChEBI" id="CHEBI:15378"/>
        <dbReference type="ChEBI" id="CHEBI:30616"/>
        <dbReference type="ChEBI" id="CHEBI:46858"/>
        <dbReference type="ChEBI" id="CHEBI:61978"/>
        <dbReference type="ChEBI" id="CHEBI:456216"/>
        <dbReference type="EC" id="2.7.10.2"/>
    </reaction>
</comment>
<reference evidence="10" key="1">
    <citation type="journal article" date="2014" name="Int. J. Syst. Evol. Microbiol.">
        <title>Complete genome sequence of Corynebacterium casei LMG S-19264T (=DSM 44701T), isolated from a smear-ripened cheese.</title>
        <authorList>
            <consortium name="US DOE Joint Genome Institute (JGI-PGF)"/>
            <person name="Walter F."/>
            <person name="Albersmeier A."/>
            <person name="Kalinowski J."/>
            <person name="Ruckert C."/>
        </authorList>
    </citation>
    <scope>NUCLEOTIDE SEQUENCE</scope>
    <source>
        <strain evidence="10">CGMCC 1.15880</strain>
    </source>
</reference>
<evidence type="ECO:0000259" key="9">
    <source>
        <dbReference type="Pfam" id="PF13614"/>
    </source>
</evidence>
<evidence type="ECO:0000256" key="5">
    <source>
        <dbReference type="ARBA" id="ARBA00022777"/>
    </source>
</evidence>
<keyword evidence="7" id="KW-0829">Tyrosine-protein kinase</keyword>
<evidence type="ECO:0000256" key="2">
    <source>
        <dbReference type="ARBA" id="ARBA00011903"/>
    </source>
</evidence>
<dbReference type="NCBIfam" id="TIGR01007">
    <property type="entry name" value="eps_fam"/>
    <property type="match status" value="1"/>
</dbReference>
<dbReference type="RefSeq" id="WP_188671000.1">
    <property type="nucleotide sequence ID" value="NZ_BMKA01000001.1"/>
</dbReference>
<dbReference type="Gene3D" id="3.40.50.300">
    <property type="entry name" value="P-loop containing nucleotide triphosphate hydrolases"/>
    <property type="match status" value="1"/>
</dbReference>
<accession>A0A916QTF8</accession>
<keyword evidence="3" id="KW-0808">Transferase</keyword>
<dbReference type="PANTHER" id="PTHR32309:SF13">
    <property type="entry name" value="FERRIC ENTEROBACTIN TRANSPORT PROTEIN FEPE"/>
    <property type="match status" value="1"/>
</dbReference>
<comment type="caution">
    <text evidence="10">The sequence shown here is derived from an EMBL/GenBank/DDBJ whole genome shotgun (WGS) entry which is preliminary data.</text>
</comment>
<evidence type="ECO:0000256" key="4">
    <source>
        <dbReference type="ARBA" id="ARBA00022741"/>
    </source>
</evidence>
<keyword evidence="6" id="KW-0067">ATP-binding</keyword>
<evidence type="ECO:0000256" key="1">
    <source>
        <dbReference type="ARBA" id="ARBA00007316"/>
    </source>
</evidence>
<gene>
    <name evidence="10" type="ORF">GCM10011498_07310</name>
</gene>
<dbReference type="Proteomes" id="UP000628017">
    <property type="component" value="Unassembled WGS sequence"/>
</dbReference>
<dbReference type="InterPro" id="IPR005702">
    <property type="entry name" value="Wzc-like_C"/>
</dbReference>
<protein>
    <recommendedName>
        <fullName evidence="2">non-specific protein-tyrosine kinase</fullName>
        <ecNumber evidence="2">2.7.10.2</ecNumber>
    </recommendedName>
</protein>
<comment type="similarity">
    <text evidence="1">Belongs to the CpsD/CapB family.</text>
</comment>
<reference evidence="10" key="2">
    <citation type="submission" date="2020-09" db="EMBL/GenBank/DDBJ databases">
        <authorList>
            <person name="Sun Q."/>
            <person name="Zhou Y."/>
        </authorList>
    </citation>
    <scope>NUCLEOTIDE SEQUENCE</scope>
    <source>
        <strain evidence="10">CGMCC 1.15880</strain>
    </source>
</reference>
<dbReference type="InterPro" id="IPR025669">
    <property type="entry name" value="AAA_dom"/>
</dbReference>
<dbReference type="InterPro" id="IPR027417">
    <property type="entry name" value="P-loop_NTPase"/>
</dbReference>
<keyword evidence="11" id="KW-1185">Reference proteome</keyword>
<dbReference type="GO" id="GO:0005524">
    <property type="term" value="F:ATP binding"/>
    <property type="evidence" value="ECO:0007669"/>
    <property type="project" value="UniProtKB-KW"/>
</dbReference>
<evidence type="ECO:0000256" key="8">
    <source>
        <dbReference type="ARBA" id="ARBA00051245"/>
    </source>
</evidence>
<evidence type="ECO:0000313" key="11">
    <source>
        <dbReference type="Proteomes" id="UP000628017"/>
    </source>
</evidence>
<name>A0A916QTF8_9RHOB</name>
<dbReference type="EMBL" id="BMKA01000001">
    <property type="protein sequence ID" value="GGA09799.1"/>
    <property type="molecule type" value="Genomic_DNA"/>
</dbReference>